<organism evidence="1 2">
    <name type="scientific">Bradyrhizobium elkanii</name>
    <dbReference type="NCBI Taxonomy" id="29448"/>
    <lineage>
        <taxon>Bacteria</taxon>
        <taxon>Pseudomonadati</taxon>
        <taxon>Pseudomonadota</taxon>
        <taxon>Alphaproteobacteria</taxon>
        <taxon>Hyphomicrobiales</taxon>
        <taxon>Nitrobacteraceae</taxon>
        <taxon>Bradyrhizobium</taxon>
    </lineage>
</organism>
<sequence>MTYAKLRQAYASEALMVWIIGHRGLFVLCRELERSLKLMEHAILSRDDGATARQFQRLSSITRACAVAFKVAGHMTADEYDNMVVKPMIEADEAFTGLWARDHSSMLQQLRSTFSQLKGFEAERAAVKLITAVMVKQHERICERFAKGRPSLNRQARSGMAANDQDGYQLLRDRFGPRHVDSVG</sequence>
<comment type="caution">
    <text evidence="1">The sequence shown here is derived from an EMBL/GenBank/DDBJ whole genome shotgun (WGS) entry which is preliminary data.</text>
</comment>
<evidence type="ECO:0000313" key="2">
    <source>
        <dbReference type="Proteomes" id="UP000305095"/>
    </source>
</evidence>
<accession>A0A4U6S267</accession>
<evidence type="ECO:0000313" key="1">
    <source>
        <dbReference type="EMBL" id="TKV80082.1"/>
    </source>
</evidence>
<dbReference type="AlphaFoldDB" id="A0A4U6S267"/>
<proteinExistence type="predicted"/>
<protein>
    <submittedName>
        <fullName evidence="1">Uncharacterized protein</fullName>
    </submittedName>
</protein>
<dbReference type="EMBL" id="SZZP01000010">
    <property type="protein sequence ID" value="TKV80082.1"/>
    <property type="molecule type" value="Genomic_DNA"/>
</dbReference>
<reference evidence="1 2" key="1">
    <citation type="submission" date="2019-05" db="EMBL/GenBank/DDBJ databases">
        <title>Draft Genome of Bradyrhizobium elkanii strain SEMIA 938, Used in Commercial Inoculants for Lupinus spp. in Brazil.</title>
        <authorList>
            <person name="Hungria M."/>
            <person name="Delamuta J.R.M."/>
            <person name="Ribeiro R.A."/>
            <person name="Nogueira M.A."/>
        </authorList>
    </citation>
    <scope>NUCLEOTIDE SEQUENCE [LARGE SCALE GENOMIC DNA]</scope>
    <source>
        <strain evidence="1 2">Semia 938</strain>
    </source>
</reference>
<gene>
    <name evidence="1" type="ORF">FDV58_17680</name>
</gene>
<dbReference type="RefSeq" id="WP_137479370.1">
    <property type="nucleotide sequence ID" value="NZ_SZZP01000010.1"/>
</dbReference>
<dbReference type="Proteomes" id="UP000305095">
    <property type="component" value="Unassembled WGS sequence"/>
</dbReference>
<name>A0A4U6S267_BRAEL</name>